<protein>
    <submittedName>
        <fullName evidence="2">Uncharacterized protein</fullName>
    </submittedName>
</protein>
<accession>K9GBS4</accession>
<keyword evidence="3" id="KW-1185">Reference proteome</keyword>
<reference evidence="3" key="1">
    <citation type="journal article" date="2012" name="BMC Genomics">
        <title>Genome sequence of the necrotrophic fungus Penicillium digitatum, the main postharvest pathogen of citrus.</title>
        <authorList>
            <person name="Marcet-Houben M."/>
            <person name="Ballester A.-R."/>
            <person name="de la Fuente B."/>
            <person name="Harries E."/>
            <person name="Marcos J.F."/>
            <person name="Gonzalez-Candelas L."/>
            <person name="Gabaldon T."/>
        </authorList>
    </citation>
    <scope>NUCLEOTIDE SEQUENCE [LARGE SCALE GENOMIC DNA]</scope>
    <source>
        <strain evidence="3">PHI26 / CECT 20796</strain>
    </source>
</reference>
<dbReference type="AlphaFoldDB" id="K9GBS4"/>
<evidence type="ECO:0000313" key="3">
    <source>
        <dbReference type="Proteomes" id="UP000009882"/>
    </source>
</evidence>
<sequence>MHSKGKTVGTYQWLLGDELPLPSISQALPETPDSESSGANDNIGKVSESSWELGPATLNPSYWKDDVRCQIFPSG</sequence>
<comment type="caution">
    <text evidence="2">The sequence shown here is derived from an EMBL/GenBank/DDBJ whole genome shotgun (WGS) entry which is preliminary data.</text>
</comment>
<dbReference type="OrthoDB" id="654211at2759"/>
<gene>
    <name evidence="2" type="ORF">PDIG_08730</name>
</gene>
<feature type="region of interest" description="Disordered" evidence="1">
    <location>
        <begin position="23"/>
        <end position="60"/>
    </location>
</feature>
<dbReference type="STRING" id="1170229.K9GBS4"/>
<evidence type="ECO:0000256" key="1">
    <source>
        <dbReference type="SAM" id="MobiDB-lite"/>
    </source>
</evidence>
<dbReference type="HOGENOM" id="CLU_2671813_0_0_1"/>
<dbReference type="EMBL" id="AKCT01000036">
    <property type="protein sequence ID" value="EKV18559.1"/>
    <property type="molecule type" value="Genomic_DNA"/>
</dbReference>
<name>K9GBS4_PEND2</name>
<organism evidence="2 3">
    <name type="scientific">Penicillium digitatum (strain PHI26 / CECT 20796)</name>
    <name type="common">Green mold</name>
    <dbReference type="NCBI Taxonomy" id="1170229"/>
    <lineage>
        <taxon>Eukaryota</taxon>
        <taxon>Fungi</taxon>
        <taxon>Dikarya</taxon>
        <taxon>Ascomycota</taxon>
        <taxon>Pezizomycotina</taxon>
        <taxon>Eurotiomycetes</taxon>
        <taxon>Eurotiomycetidae</taxon>
        <taxon>Eurotiales</taxon>
        <taxon>Aspergillaceae</taxon>
        <taxon>Penicillium</taxon>
    </lineage>
</organism>
<proteinExistence type="predicted"/>
<feature type="compositionally biased region" description="Polar residues" evidence="1">
    <location>
        <begin position="23"/>
        <end position="40"/>
    </location>
</feature>
<dbReference type="InParanoid" id="K9GBS4"/>
<evidence type="ECO:0000313" key="2">
    <source>
        <dbReference type="EMBL" id="EKV18559.1"/>
    </source>
</evidence>
<dbReference type="Proteomes" id="UP000009882">
    <property type="component" value="Unassembled WGS sequence"/>
</dbReference>